<proteinExistence type="predicted"/>
<dbReference type="OrthoDB" id="3830374at2"/>
<organism evidence="4 5">
    <name type="scientific">Wenjunlia vitaminophila</name>
    <name type="common">Streptomyces vitaminophilus</name>
    <dbReference type="NCBI Taxonomy" id="76728"/>
    <lineage>
        <taxon>Bacteria</taxon>
        <taxon>Bacillati</taxon>
        <taxon>Actinomycetota</taxon>
        <taxon>Actinomycetes</taxon>
        <taxon>Kitasatosporales</taxon>
        <taxon>Streptomycetaceae</taxon>
        <taxon>Wenjunlia</taxon>
    </lineage>
</organism>
<evidence type="ECO:0000256" key="2">
    <source>
        <dbReference type="SAM" id="MobiDB-lite"/>
    </source>
</evidence>
<gene>
    <name evidence="4" type="ORF">AQ490_07030</name>
</gene>
<evidence type="ECO:0000313" key="5">
    <source>
        <dbReference type="Proteomes" id="UP000050867"/>
    </source>
</evidence>
<dbReference type="GO" id="GO:0003700">
    <property type="term" value="F:DNA-binding transcription factor activity"/>
    <property type="evidence" value="ECO:0007669"/>
    <property type="project" value="InterPro"/>
</dbReference>
<keyword evidence="1" id="KW-0238">DNA-binding</keyword>
<dbReference type="SMART" id="SM00422">
    <property type="entry name" value="HTH_MERR"/>
    <property type="match status" value="1"/>
</dbReference>
<sequence length="352" mass="38379">MRDHSASSVHATATVHQGACLSEYRIEDLARSTGTTVRNIRAYQDRGLLPKPSRRGRVNVYDDDHLARLRQIAGLLERGYTLASIKELLDAWDSGRGLDGVLELLAEVDRPWSDETPARLTHQQLAEAFGAGDAEAVAEAVSLGVLEPDEDGGYLVPSPQLLSVVIELHAAGVPLAAVSGHLRELRAQVEHIARRFVDFAREHVFQRCEVSPPTDSAAARAAELVRRMRPLARQSVDVELARAMRTLATRHLQHALGSSVAYPGPYEPTVTFAQRPHGSPADRREPRSATPPSPGQVRHLVLDLDHRDAQQLAADALPPGVELRVTIPEETASLLRVLLERAAPGPSRDNAP</sequence>
<feature type="domain" description="HTH merR-type" evidence="3">
    <location>
        <begin position="23"/>
        <end position="91"/>
    </location>
</feature>
<reference evidence="4 5" key="1">
    <citation type="submission" date="2015-10" db="EMBL/GenBank/DDBJ databases">
        <title>Draft genome sequence of pyrrolomycin-producing Streptomyces vitaminophilus.</title>
        <authorList>
            <person name="Graham D.E."/>
            <person name="Mahan K.M."/>
            <person name="Klingeman D.M."/>
            <person name="Hettich R.L."/>
            <person name="Parry R.J."/>
        </authorList>
    </citation>
    <scope>NUCLEOTIDE SEQUENCE [LARGE SCALE GENOMIC DNA]</scope>
    <source>
        <strain evidence="4 5">ATCC 31673</strain>
    </source>
</reference>
<dbReference type="Proteomes" id="UP000050867">
    <property type="component" value="Unassembled WGS sequence"/>
</dbReference>
<dbReference type="CDD" id="cd04778">
    <property type="entry name" value="HTH_MerR-like_sg2"/>
    <property type="match status" value="1"/>
</dbReference>
<evidence type="ECO:0000256" key="1">
    <source>
        <dbReference type="ARBA" id="ARBA00023125"/>
    </source>
</evidence>
<keyword evidence="5" id="KW-1185">Reference proteome</keyword>
<accession>A0A0T6LMT8</accession>
<dbReference type="InterPro" id="IPR047057">
    <property type="entry name" value="MerR_fam"/>
</dbReference>
<dbReference type="InterPro" id="IPR009061">
    <property type="entry name" value="DNA-bd_dom_put_sf"/>
</dbReference>
<dbReference type="EMBL" id="LLZU01000037">
    <property type="protein sequence ID" value="KRV47225.1"/>
    <property type="molecule type" value="Genomic_DNA"/>
</dbReference>
<dbReference type="PANTHER" id="PTHR30204:SF93">
    <property type="entry name" value="HTH MERR-TYPE DOMAIN-CONTAINING PROTEIN"/>
    <property type="match status" value="1"/>
</dbReference>
<dbReference type="PROSITE" id="PS50937">
    <property type="entry name" value="HTH_MERR_2"/>
    <property type="match status" value="1"/>
</dbReference>
<dbReference type="AlphaFoldDB" id="A0A0T6LMT8"/>
<dbReference type="Pfam" id="PF13411">
    <property type="entry name" value="MerR_1"/>
    <property type="match status" value="1"/>
</dbReference>
<protein>
    <recommendedName>
        <fullName evidence="3">HTH merR-type domain-containing protein</fullName>
    </recommendedName>
</protein>
<evidence type="ECO:0000313" key="4">
    <source>
        <dbReference type="EMBL" id="KRV47225.1"/>
    </source>
</evidence>
<name>A0A0T6LMT8_WENVI</name>
<dbReference type="GO" id="GO:0003677">
    <property type="term" value="F:DNA binding"/>
    <property type="evidence" value="ECO:0007669"/>
    <property type="project" value="UniProtKB-KW"/>
</dbReference>
<dbReference type="STRING" id="76728.AQ490_07030"/>
<feature type="region of interest" description="Disordered" evidence="2">
    <location>
        <begin position="267"/>
        <end position="296"/>
    </location>
</feature>
<dbReference type="eggNOG" id="COG0789">
    <property type="taxonomic scope" value="Bacteria"/>
</dbReference>
<dbReference type="Gene3D" id="1.10.1660.10">
    <property type="match status" value="1"/>
</dbReference>
<evidence type="ECO:0000259" key="3">
    <source>
        <dbReference type="PROSITE" id="PS50937"/>
    </source>
</evidence>
<dbReference type="PANTHER" id="PTHR30204">
    <property type="entry name" value="REDOX-CYCLING DRUG-SENSING TRANSCRIPTIONAL ACTIVATOR SOXR"/>
    <property type="match status" value="1"/>
</dbReference>
<dbReference type="SUPFAM" id="SSF46955">
    <property type="entry name" value="Putative DNA-binding domain"/>
    <property type="match status" value="1"/>
</dbReference>
<comment type="caution">
    <text evidence="4">The sequence shown here is derived from an EMBL/GenBank/DDBJ whole genome shotgun (WGS) entry which is preliminary data.</text>
</comment>
<dbReference type="InterPro" id="IPR000551">
    <property type="entry name" value="MerR-type_HTH_dom"/>
</dbReference>